<evidence type="ECO:0000256" key="1">
    <source>
        <dbReference type="SAM" id="MobiDB-lite"/>
    </source>
</evidence>
<feature type="region of interest" description="Disordered" evidence="1">
    <location>
        <begin position="1"/>
        <end position="28"/>
    </location>
</feature>
<organism evidence="3 4">
    <name type="scientific">Mycolicibacterium komossense</name>
    <dbReference type="NCBI Taxonomy" id="1779"/>
    <lineage>
        <taxon>Bacteria</taxon>
        <taxon>Bacillati</taxon>
        <taxon>Actinomycetota</taxon>
        <taxon>Actinomycetes</taxon>
        <taxon>Mycobacteriales</taxon>
        <taxon>Mycobacteriaceae</taxon>
        <taxon>Mycolicibacterium</taxon>
    </lineage>
</organism>
<protein>
    <recommendedName>
        <fullName evidence="5">DUF4878 domain-containing protein</fullName>
    </recommendedName>
</protein>
<accession>A0ABT3CHU1</accession>
<dbReference type="Proteomes" id="UP001526201">
    <property type="component" value="Unassembled WGS sequence"/>
</dbReference>
<dbReference type="RefSeq" id="WP_264069980.1">
    <property type="nucleotide sequence ID" value="NZ_JACKTY010000035.1"/>
</dbReference>
<feature type="compositionally biased region" description="Polar residues" evidence="1">
    <location>
        <begin position="7"/>
        <end position="16"/>
    </location>
</feature>
<keyword evidence="2" id="KW-1133">Transmembrane helix</keyword>
<reference evidence="3 4" key="1">
    <citation type="journal article" date="2022" name="BMC Genomics">
        <title>Comparative genome analysis of mycobacteria focusing on tRNA and non-coding RNA.</title>
        <authorList>
            <person name="Behra P.R.K."/>
            <person name="Pettersson B.M.F."/>
            <person name="Ramesh M."/>
            <person name="Das S."/>
            <person name="Dasgupta S."/>
            <person name="Kirsebom L.A."/>
        </authorList>
    </citation>
    <scope>NUCLEOTIDE SEQUENCE [LARGE SCALE GENOMIC DNA]</scope>
    <source>
        <strain evidence="3 4">DSM 44078</strain>
    </source>
</reference>
<evidence type="ECO:0008006" key="5">
    <source>
        <dbReference type="Google" id="ProtNLM"/>
    </source>
</evidence>
<keyword evidence="2" id="KW-0812">Transmembrane</keyword>
<sequence length="360" mass="37722">MVPPSTAPSTDGSPSSGEVKGRLAATPRTQWPSHKKALLIVLAVLALVGGATVIVLGEMHTAAAARQLAADREGARLAGQHYLEALAAGDAATAVSLAAQPPSDNRFLTDQILRAQLATLPITDIAVANAPGGAGGAEPVLLSARFGTILSQTTLQARKVDGQWKLDTATVPVRIGTDPDAKDLRIVALSGVHTVGATSVDVFPGILQVSTTNQYVDLTADVKPALLEALTDPAQRPVIVPAVALNDAGRDAALAAVERFQKSCYTGERPSYRCCPTGNCAPPPEENHGIDRNTVRIIGRENIGEMTYSLDPATMHVAVSGVIRYDGEARVYGTVQPLTFDLHSRNNLVDLSRSPPEEVS</sequence>
<dbReference type="EMBL" id="JACKTY010000035">
    <property type="protein sequence ID" value="MCV7228796.1"/>
    <property type="molecule type" value="Genomic_DNA"/>
</dbReference>
<comment type="caution">
    <text evidence="3">The sequence shown here is derived from an EMBL/GenBank/DDBJ whole genome shotgun (WGS) entry which is preliminary data.</text>
</comment>
<keyword evidence="2" id="KW-0472">Membrane</keyword>
<name>A0ABT3CHU1_9MYCO</name>
<evidence type="ECO:0000313" key="3">
    <source>
        <dbReference type="EMBL" id="MCV7228796.1"/>
    </source>
</evidence>
<evidence type="ECO:0000313" key="4">
    <source>
        <dbReference type="Proteomes" id="UP001526201"/>
    </source>
</evidence>
<feature type="transmembrane region" description="Helical" evidence="2">
    <location>
        <begin position="37"/>
        <end position="57"/>
    </location>
</feature>
<evidence type="ECO:0000256" key="2">
    <source>
        <dbReference type="SAM" id="Phobius"/>
    </source>
</evidence>
<gene>
    <name evidence="3" type="ORF">H7J73_22525</name>
</gene>
<keyword evidence="4" id="KW-1185">Reference proteome</keyword>
<proteinExistence type="predicted"/>